<dbReference type="Proteomes" id="UP000828390">
    <property type="component" value="Unassembled WGS sequence"/>
</dbReference>
<dbReference type="EMBL" id="JAIWYP010000002">
    <property type="protein sequence ID" value="KAH3860509.1"/>
    <property type="molecule type" value="Genomic_DNA"/>
</dbReference>
<evidence type="ECO:0000313" key="2">
    <source>
        <dbReference type="Proteomes" id="UP000828390"/>
    </source>
</evidence>
<reference evidence="1" key="1">
    <citation type="journal article" date="2019" name="bioRxiv">
        <title>The Genome of the Zebra Mussel, Dreissena polymorpha: A Resource for Invasive Species Research.</title>
        <authorList>
            <person name="McCartney M.A."/>
            <person name="Auch B."/>
            <person name="Kono T."/>
            <person name="Mallez S."/>
            <person name="Zhang Y."/>
            <person name="Obille A."/>
            <person name="Becker A."/>
            <person name="Abrahante J.E."/>
            <person name="Garbe J."/>
            <person name="Badalamenti J.P."/>
            <person name="Herman A."/>
            <person name="Mangelson H."/>
            <person name="Liachko I."/>
            <person name="Sullivan S."/>
            <person name="Sone E.D."/>
            <person name="Koren S."/>
            <person name="Silverstein K.A.T."/>
            <person name="Beckman K.B."/>
            <person name="Gohl D.M."/>
        </authorList>
    </citation>
    <scope>NUCLEOTIDE SEQUENCE</scope>
    <source>
        <strain evidence="1">Duluth1</strain>
        <tissue evidence="1">Whole animal</tissue>
    </source>
</reference>
<comment type="caution">
    <text evidence="1">The sequence shown here is derived from an EMBL/GenBank/DDBJ whole genome shotgun (WGS) entry which is preliminary data.</text>
</comment>
<name>A0A9D4LMA7_DREPO</name>
<dbReference type="AlphaFoldDB" id="A0A9D4LMA7"/>
<organism evidence="1 2">
    <name type="scientific">Dreissena polymorpha</name>
    <name type="common">Zebra mussel</name>
    <name type="synonym">Mytilus polymorpha</name>
    <dbReference type="NCBI Taxonomy" id="45954"/>
    <lineage>
        <taxon>Eukaryota</taxon>
        <taxon>Metazoa</taxon>
        <taxon>Spiralia</taxon>
        <taxon>Lophotrochozoa</taxon>
        <taxon>Mollusca</taxon>
        <taxon>Bivalvia</taxon>
        <taxon>Autobranchia</taxon>
        <taxon>Heteroconchia</taxon>
        <taxon>Euheterodonta</taxon>
        <taxon>Imparidentia</taxon>
        <taxon>Neoheterodontei</taxon>
        <taxon>Myida</taxon>
        <taxon>Dreissenoidea</taxon>
        <taxon>Dreissenidae</taxon>
        <taxon>Dreissena</taxon>
    </lineage>
</organism>
<sequence length="299" mass="33921">MPRKKRSKGFCTQKYLWKKPKVTTSRDETIPALSDENIPALSDETIPALSDEIKPALSDETIPALSGLSNDSCSGNSPTCSNVYVQTCDEGNDHDYCVHLDDDSGLLNTGFIDNGPDIMNMEDETDILNRGFLEDFEQNANGKTTLNHQECDIEEVEVDCVDFLKLQTEVQENISQDFMVCKDRSKLTLMQMYSHSDAASVKQSIEVHSDFKCNLFVHRKPVPRSHVIWTDLPLLFDRVSVMMELCRRLAVNSFCSLQLQEVINMNKLYVLDLTVFILFKSVQILQSIHVGHLFNTKML</sequence>
<accession>A0A9D4LMA7</accession>
<keyword evidence="2" id="KW-1185">Reference proteome</keyword>
<protein>
    <submittedName>
        <fullName evidence="1">Uncharacterized protein</fullName>
    </submittedName>
</protein>
<gene>
    <name evidence="1" type="ORF">DPMN_023410</name>
</gene>
<reference evidence="1" key="2">
    <citation type="submission" date="2020-11" db="EMBL/GenBank/DDBJ databases">
        <authorList>
            <person name="McCartney M.A."/>
            <person name="Auch B."/>
            <person name="Kono T."/>
            <person name="Mallez S."/>
            <person name="Becker A."/>
            <person name="Gohl D.M."/>
            <person name="Silverstein K.A.T."/>
            <person name="Koren S."/>
            <person name="Bechman K.B."/>
            <person name="Herman A."/>
            <person name="Abrahante J.E."/>
            <person name="Garbe J."/>
        </authorList>
    </citation>
    <scope>NUCLEOTIDE SEQUENCE</scope>
    <source>
        <strain evidence="1">Duluth1</strain>
        <tissue evidence="1">Whole animal</tissue>
    </source>
</reference>
<evidence type="ECO:0000313" key="1">
    <source>
        <dbReference type="EMBL" id="KAH3860509.1"/>
    </source>
</evidence>
<proteinExistence type="predicted"/>